<dbReference type="GO" id="GO:0036064">
    <property type="term" value="C:ciliary basal body"/>
    <property type="evidence" value="ECO:0007669"/>
    <property type="project" value="TreeGrafter"/>
</dbReference>
<dbReference type="EMBL" id="JABDTM020013648">
    <property type="protein sequence ID" value="KAH0819807.1"/>
    <property type="molecule type" value="Genomic_DNA"/>
</dbReference>
<dbReference type="Proteomes" id="UP000719412">
    <property type="component" value="Unassembled WGS sequence"/>
</dbReference>
<comment type="similarity">
    <text evidence="1">Belongs to the Flattop family.</text>
</comment>
<feature type="compositionally biased region" description="Basic and acidic residues" evidence="3">
    <location>
        <begin position="406"/>
        <end position="437"/>
    </location>
</feature>
<proteinExistence type="inferred from homology"/>
<reference evidence="5" key="1">
    <citation type="journal article" date="2020" name="J Insects Food Feed">
        <title>The yellow mealworm (Tenebrio molitor) genome: a resource for the emerging insects as food and feed industry.</title>
        <authorList>
            <person name="Eriksson T."/>
            <person name="Andere A."/>
            <person name="Kelstrup H."/>
            <person name="Emery V."/>
            <person name="Picard C."/>
        </authorList>
    </citation>
    <scope>NUCLEOTIDE SEQUENCE</scope>
    <source>
        <strain evidence="5">Stoneville</strain>
        <tissue evidence="5">Whole head</tissue>
    </source>
</reference>
<evidence type="ECO:0000256" key="2">
    <source>
        <dbReference type="ARBA" id="ARBA00033306"/>
    </source>
</evidence>
<reference evidence="5" key="2">
    <citation type="submission" date="2021-08" db="EMBL/GenBank/DDBJ databases">
        <authorList>
            <person name="Eriksson T."/>
        </authorList>
    </citation>
    <scope>NUCLEOTIDE SEQUENCE</scope>
    <source>
        <strain evidence="5">Stoneville</strain>
        <tissue evidence="5">Whole head</tissue>
    </source>
</reference>
<dbReference type="Pfam" id="PF22611">
    <property type="entry name" value="CFAP126"/>
    <property type="match status" value="1"/>
</dbReference>
<gene>
    <name evidence="5" type="ORF">GEV33_002985</name>
</gene>
<name>A0A8J6HT10_TENMO</name>
<feature type="compositionally biased region" description="Polar residues" evidence="3">
    <location>
        <begin position="468"/>
        <end position="483"/>
    </location>
</feature>
<evidence type="ECO:0000256" key="3">
    <source>
        <dbReference type="SAM" id="MobiDB-lite"/>
    </source>
</evidence>
<dbReference type="InterPro" id="IPR032084">
    <property type="entry name" value="DUF4812"/>
</dbReference>
<protein>
    <recommendedName>
        <fullName evidence="2">Cilia- and flagella-associated protein 126</fullName>
    </recommendedName>
</protein>
<dbReference type="AlphaFoldDB" id="A0A8J6HT10"/>
<accession>A0A8J6HT10</accession>
<evidence type="ECO:0000259" key="4">
    <source>
        <dbReference type="Pfam" id="PF16071"/>
    </source>
</evidence>
<feature type="domain" description="DUF4812" evidence="4">
    <location>
        <begin position="540"/>
        <end position="602"/>
    </location>
</feature>
<dbReference type="PANTHER" id="PTHR34639:SF1">
    <property type="entry name" value="PROTEIN FLATTOP"/>
    <property type="match status" value="1"/>
</dbReference>
<dbReference type="InterPro" id="IPR038797">
    <property type="entry name" value="Fltp"/>
</dbReference>
<evidence type="ECO:0000256" key="1">
    <source>
        <dbReference type="ARBA" id="ARBA00009887"/>
    </source>
</evidence>
<evidence type="ECO:0000313" key="6">
    <source>
        <dbReference type="Proteomes" id="UP000719412"/>
    </source>
</evidence>
<dbReference type="Pfam" id="PF16071">
    <property type="entry name" value="DUF4812"/>
    <property type="match status" value="1"/>
</dbReference>
<keyword evidence="6" id="KW-1185">Reference proteome</keyword>
<dbReference type="GO" id="GO:0044782">
    <property type="term" value="P:cilium organization"/>
    <property type="evidence" value="ECO:0007669"/>
    <property type="project" value="TreeGrafter"/>
</dbReference>
<organism evidence="5 6">
    <name type="scientific">Tenebrio molitor</name>
    <name type="common">Yellow mealworm beetle</name>
    <dbReference type="NCBI Taxonomy" id="7067"/>
    <lineage>
        <taxon>Eukaryota</taxon>
        <taxon>Metazoa</taxon>
        <taxon>Ecdysozoa</taxon>
        <taxon>Arthropoda</taxon>
        <taxon>Hexapoda</taxon>
        <taxon>Insecta</taxon>
        <taxon>Pterygota</taxon>
        <taxon>Neoptera</taxon>
        <taxon>Endopterygota</taxon>
        <taxon>Coleoptera</taxon>
        <taxon>Polyphaga</taxon>
        <taxon>Cucujiformia</taxon>
        <taxon>Tenebrionidae</taxon>
        <taxon>Tenebrio</taxon>
    </lineage>
</organism>
<evidence type="ECO:0000313" key="5">
    <source>
        <dbReference type="EMBL" id="KAH0819807.1"/>
    </source>
</evidence>
<sequence length="602" mass="69439">MGQRWFEQAYKPRVLRNWEVPKRYNDKPKRRTGRTEVISNDRGHLLPGVPKSKSSPWGSFMGTWHFPKKIDRKTADELNGTVKNPTCEEKRQAKELRQKLEQIVEENEKKVEQVEATEGEVAQEAQENQIEEVEERDGDKENTRPYVPGDVTDPQHRLSNHQVLAESRYGDDRPSRTGYPRYRDDFSSRQLPQIDNKINRDEVEEECQRHKAMAEASYRDGVRSCKKKQPSAILAAIKNFQLAKKLHRENLEHDPLPDTITNLKYRQLQMQRSGKEPGLALKDDNFATGVGWKGYPGYGPTRCTKMKVYRPKTCGHGDNHEVKNDGRPSSVTSFDRKWRFIRQRKVSPIELAICWDLTPENPNDEPKRTPHIDGSNGSLAPAVFSLVHTPKEEEESTGTVDSGPVFEKRPVKDPRDKDFVLDRPKTSLPQDQKRRTSGESSKSGGSLGKKRAKSAYNLDEEEEERKSCSNCSQNEVHQSTPNLSDKKGKHSRMCMACEMRNVSLKDRRAKNEYKMAFKAGVPQKCVSRPSYNRIARCNFNVPKQKDPYSPKNYAIRSLAPPFSLQKDKRQDYPEHWRLATVYQHSYKPIHTRKRPLLATVFK</sequence>
<feature type="region of interest" description="Disordered" evidence="3">
    <location>
        <begin position="23"/>
        <end position="60"/>
    </location>
</feature>
<dbReference type="CDD" id="cd23705">
    <property type="entry name" value="Flattop"/>
    <property type="match status" value="1"/>
</dbReference>
<feature type="region of interest" description="Disordered" evidence="3">
    <location>
        <begin position="111"/>
        <end position="186"/>
    </location>
</feature>
<comment type="caution">
    <text evidence="5">The sequence shown here is derived from an EMBL/GenBank/DDBJ whole genome shotgun (WGS) entry which is preliminary data.</text>
</comment>
<dbReference type="PANTHER" id="PTHR34639">
    <property type="entry name" value="PROTEIN FLATTOP"/>
    <property type="match status" value="1"/>
</dbReference>
<feature type="region of interest" description="Disordered" evidence="3">
    <location>
        <begin position="357"/>
        <end position="490"/>
    </location>
</feature>
<feature type="compositionally biased region" description="Basic and acidic residues" evidence="3">
    <location>
        <begin position="168"/>
        <end position="186"/>
    </location>
</feature>